<evidence type="ECO:0000256" key="1">
    <source>
        <dbReference type="ARBA" id="ARBA00004219"/>
    </source>
</evidence>
<dbReference type="Pfam" id="PF13332">
    <property type="entry name" value="Fil_haemagg_2"/>
    <property type="match status" value="3"/>
</dbReference>
<evidence type="ECO:0000259" key="7">
    <source>
        <dbReference type="Pfam" id="PF04829"/>
    </source>
</evidence>
<dbReference type="GO" id="GO:0090729">
    <property type="term" value="F:toxin activity"/>
    <property type="evidence" value="ECO:0007669"/>
    <property type="project" value="UniProtKB-KW"/>
</dbReference>
<feature type="compositionally biased region" description="Polar residues" evidence="6">
    <location>
        <begin position="195"/>
        <end position="209"/>
    </location>
</feature>
<reference evidence="8" key="1">
    <citation type="journal article" date="2018" name="Genome Biol.">
        <title>SKESA: strategic k-mer extension for scrupulous assemblies.</title>
        <authorList>
            <person name="Souvorov A."/>
            <person name="Agarwala R."/>
            <person name="Lipman D.J."/>
        </authorList>
    </citation>
    <scope>NUCLEOTIDE SEQUENCE</scope>
    <source>
        <strain evidence="8">OLC2673_Aeromonas</strain>
    </source>
</reference>
<dbReference type="InterPro" id="IPR010069">
    <property type="entry name" value="CdiA_FHA1_rpt"/>
</dbReference>
<keyword evidence="4" id="KW-0843">Virulence</keyword>
<organism evidence="8 9">
    <name type="scientific">Aeromonas hydrophila</name>
    <dbReference type="NCBI Taxonomy" id="644"/>
    <lineage>
        <taxon>Bacteria</taxon>
        <taxon>Pseudomonadati</taxon>
        <taxon>Pseudomonadota</taxon>
        <taxon>Gammaproteobacteria</taxon>
        <taxon>Aeromonadales</taxon>
        <taxon>Aeromonadaceae</taxon>
        <taxon>Aeromonas</taxon>
    </lineage>
</organism>
<dbReference type="InterPro" id="IPR006914">
    <property type="entry name" value="VENN_dom"/>
</dbReference>
<evidence type="ECO:0000256" key="5">
    <source>
        <dbReference type="ARBA" id="ARBA00024043"/>
    </source>
</evidence>
<feature type="region of interest" description="Disordered" evidence="6">
    <location>
        <begin position="326"/>
        <end position="352"/>
    </location>
</feature>
<evidence type="ECO:0000313" key="8">
    <source>
        <dbReference type="EMBL" id="HAT6346766.1"/>
    </source>
</evidence>
<dbReference type="Pfam" id="PF04829">
    <property type="entry name" value="PT-VENN"/>
    <property type="match status" value="1"/>
</dbReference>
<dbReference type="InterPro" id="IPR025157">
    <property type="entry name" value="Hemagglutinin_rpt"/>
</dbReference>
<evidence type="ECO:0000256" key="2">
    <source>
        <dbReference type="ARBA" id="ARBA00022656"/>
    </source>
</evidence>
<evidence type="ECO:0000256" key="6">
    <source>
        <dbReference type="SAM" id="MobiDB-lite"/>
    </source>
</evidence>
<dbReference type="Proteomes" id="UP000859505">
    <property type="component" value="Unassembled WGS sequence"/>
</dbReference>
<feature type="domain" description="VENN motif-containing" evidence="7">
    <location>
        <begin position="1583"/>
        <end position="1632"/>
    </location>
</feature>
<evidence type="ECO:0000256" key="4">
    <source>
        <dbReference type="ARBA" id="ARBA00023026"/>
    </source>
</evidence>
<name>A0AAD3UEV3_AERHY</name>
<comment type="subcellular location">
    <subcellularLocation>
        <location evidence="1">Target cell</location>
        <location evidence="1">Target cell cytoplasm</location>
    </subcellularLocation>
</comment>
<proteinExistence type="inferred from homology"/>
<accession>A0AAD3UEV3</accession>
<feature type="compositionally biased region" description="Polar residues" evidence="6">
    <location>
        <begin position="329"/>
        <end position="352"/>
    </location>
</feature>
<dbReference type="GO" id="GO:0003824">
    <property type="term" value="F:catalytic activity"/>
    <property type="evidence" value="ECO:0007669"/>
    <property type="project" value="UniProtKB-ARBA"/>
</dbReference>
<protein>
    <recommendedName>
        <fullName evidence="7">VENN motif-containing domain-containing protein</fullName>
    </recommendedName>
</protein>
<sequence length="1890" mass="198008">RDIVNKKQVLEYSIIDDGSKKIPTSLMLGDSQPNDLLVPFHSYGEDSGQTFWVSKEDFYKGKFTLEFGNNKVFISKNSASSVITSRGDINFKSNGIVNDSSGIYSSSHIDFYISKLENHGVQSGASIDLADYEFKESMDYQGMHSYLMYFDLKEIRQDKKNGTSSDALISAGGNITGSVTGMIDNVTIKAHAGPVSSSTTQRPSLSLPQAQGAGVTPGLQGDAQYLAQQLQPVGPDNGVPMPNFQLPSGDKGLFTVNGNSDSPYLIEVNPLLANLGQAGSGMLDRIDAALQQQLQGVGQLSFDAVSGNGSIAQVAGQHADWALPGRASSGGNSPELQSLSGMTPSNSGHVATSGQWQQSLQPDFHANISGPNIVGGTVSAAGQWQQSLQPGWQASVVTAVAVMAPGSVQTGLQAVPALATQPQLETSPTLTQVNQFLGSSYFFSQMNYAPEKDIKLLGDAAFDTRVIRDAVLAQTGRRFINNEMGSDLAQMRTLIDSAVQNQRELGLTAGVALNADQVAQLGRSMVWWEPVWYQGKIVLAPKLYLTEADKRHLSGSVITATNIDLTAGGINNSGTLLADGTLSLKSGSTLVNQGQIQAGGRLELLAKGDILNQNLIKGGDVVIASRDGSVRNETQTAQRHVDVNGVLSNELTEQTRFSRTDVGDIARIESAGNLLLQAGQDISLSASNLLAGLDMSLSAGRDISIGSVEDRRKWEEGNSRFARVEQLMSGLEAGHSLSLSAERDITISASSLAAKGDASLTAGNELMLKTATNDANQYTTRRNGYDIVQQREEVGANLSADNIALRAGSDLAMRAAHVQAEGELAVTAGRDLLLEAGDAMDYRESYTKESKKKAFSKKTTTSHDISEQHMAQATELGGQYVLLKAQQDMAVKGSNVVGDLGATLLAGRDLNIDTVDLLNRELHFRETKRSGLMGSGGIGFTIGKQQQSSDMAGTTQIREGSSVGSVQGDVTLQAGNRLQISASDVIAGQDLLLVGKDVAITSAEQQITRKEEFKSKSGGLTVALTGGAVTALQSAYDTVKTSKESSNDRLVALQGAKAAMNGYQAWQGMQAMANSGGVPDPSFVGIAISVGNQRSQSNSQSSETNALTSELNAGGDITVLAKGDEANGSGDLIVSGSSIKGQNVTLGAARDLVLQSAVNSSDSSGSNHSSGWNAGVSFGFSQGSAGISIFANMNAAKGKENGDSDRYTETNITAGDILTLKSGRDTTLLGAQVSGDKITADIGRNLTLTSQQDNDHYQSQQSSISAGGSFTFGSMTASGYVNASRQKINSDFESVVEQTGVFAGKQGFDIRVGEHTQLNGAVLAGSEDAGKNHLSTGTLGWNDLVNRAEYKVESQSVGISGSGDSTKGFSSIAAMTSLGGSNSSGSASSTTFASIGAGDIEIRNTAGQQQDLVSLHRDPTQAVNGLSPIFDKQKELARMQEAQLIGEVGQQATQMVVSHHLAAANEKAKNDPEYANSKAYKALQEKWGVGSDFQRGMQAATAALQGLAGGDLTQAAAGAAAPYLAQMVKQQTDDGPSRVMAHALVQGALAAAQNKNAMISATGAATGELVGILATELYHKEASELTEGQKETVSTLATLAAGLAGGLTGDSSAEVLAAAQTGKTVVENNFLSSTSSEKRDVLIDKLMQGDTSPKTVKEFLQLQHADERSDALVAKYIKAPDEMSEKERQELSFYLKVYAQEIEREYGYATAKNLISNMIMGGDYLKSGPDKIAISKAESAAIVWGYHEDNASIGNPVLLYGTNLVGQSIKTAALTNAAISVTVNTTAQLLSGNKFDYIDVLISGATAIATTGKGVVPSAGINVTGATLGSLAKGEDPKNSAVAAGFSTIFGGAIGKVAPDEISEAVVSSYVSEIVGSNLKSNLDLQRNNE</sequence>
<feature type="non-terminal residue" evidence="8">
    <location>
        <position position="1"/>
    </location>
</feature>
<keyword evidence="3" id="KW-1266">Target cell cytoplasm</keyword>
<feature type="region of interest" description="Disordered" evidence="6">
    <location>
        <begin position="193"/>
        <end position="213"/>
    </location>
</feature>
<dbReference type="NCBIfam" id="TIGR01731">
    <property type="entry name" value="fil_hemag_20aa"/>
    <property type="match status" value="1"/>
</dbReference>
<comment type="caution">
    <text evidence="8">The sequence shown here is derived from an EMBL/GenBank/DDBJ whole genome shotgun (WGS) entry which is preliminary data.</text>
</comment>
<keyword evidence="2" id="KW-0800">Toxin</keyword>
<evidence type="ECO:0000313" key="9">
    <source>
        <dbReference type="Proteomes" id="UP000859505"/>
    </source>
</evidence>
<reference evidence="8" key="2">
    <citation type="submission" date="2020-01" db="EMBL/GenBank/DDBJ databases">
        <authorList>
            <consortium name="NCBI Pathogen Detection Project"/>
        </authorList>
    </citation>
    <scope>NUCLEOTIDE SEQUENCE</scope>
    <source>
        <strain evidence="8">OLC2673_Aeromonas</strain>
    </source>
</reference>
<dbReference type="EMBL" id="DACTUL010000072">
    <property type="protein sequence ID" value="HAT6346766.1"/>
    <property type="molecule type" value="Genomic_DNA"/>
</dbReference>
<evidence type="ECO:0000256" key="3">
    <source>
        <dbReference type="ARBA" id="ARBA00022913"/>
    </source>
</evidence>
<comment type="similarity">
    <text evidence="5">In the N-terminal section; belongs to the CdiA toxin family.</text>
</comment>
<gene>
    <name evidence="8" type="ORF">JAJ28_004583</name>
</gene>